<proteinExistence type="predicted"/>
<gene>
    <name evidence="2" type="ORF">PCANC_05462</name>
</gene>
<feature type="region of interest" description="Disordered" evidence="1">
    <location>
        <begin position="48"/>
        <end position="68"/>
    </location>
</feature>
<accession>A0A2N5T6I2</accession>
<evidence type="ECO:0000256" key="1">
    <source>
        <dbReference type="SAM" id="MobiDB-lite"/>
    </source>
</evidence>
<dbReference type="EMBL" id="PGCJ01000787">
    <property type="protein sequence ID" value="PLW21112.1"/>
    <property type="molecule type" value="Genomic_DNA"/>
</dbReference>
<protein>
    <submittedName>
        <fullName evidence="2">Uncharacterized protein</fullName>
    </submittedName>
</protein>
<evidence type="ECO:0000313" key="2">
    <source>
        <dbReference type="EMBL" id="PLW21112.1"/>
    </source>
</evidence>
<feature type="compositionally biased region" description="Low complexity" evidence="1">
    <location>
        <begin position="19"/>
        <end position="32"/>
    </location>
</feature>
<evidence type="ECO:0000313" key="3">
    <source>
        <dbReference type="Proteomes" id="UP000235388"/>
    </source>
</evidence>
<reference evidence="2 3" key="1">
    <citation type="submission" date="2017-11" db="EMBL/GenBank/DDBJ databases">
        <title>De novo assembly and phasing of dikaryotic genomes from two isolates of Puccinia coronata f. sp. avenae, the causal agent of oat crown rust.</title>
        <authorList>
            <person name="Miller M.E."/>
            <person name="Zhang Y."/>
            <person name="Omidvar V."/>
            <person name="Sperschneider J."/>
            <person name="Schwessinger B."/>
            <person name="Raley C."/>
            <person name="Palmer J.M."/>
            <person name="Garnica D."/>
            <person name="Upadhyaya N."/>
            <person name="Rathjen J."/>
            <person name="Taylor J.M."/>
            <person name="Park R.F."/>
            <person name="Dodds P.N."/>
            <person name="Hirsch C.D."/>
            <person name="Kianian S.F."/>
            <person name="Figueroa M."/>
        </authorList>
    </citation>
    <scope>NUCLEOTIDE SEQUENCE [LARGE SCALE GENOMIC DNA]</scope>
    <source>
        <strain evidence="2">12NC29</strain>
    </source>
</reference>
<comment type="caution">
    <text evidence="2">The sequence shown here is derived from an EMBL/GenBank/DDBJ whole genome shotgun (WGS) entry which is preliminary data.</text>
</comment>
<feature type="region of interest" description="Disordered" evidence="1">
    <location>
        <begin position="19"/>
        <end position="38"/>
    </location>
</feature>
<organism evidence="2 3">
    <name type="scientific">Puccinia coronata f. sp. avenae</name>
    <dbReference type="NCBI Taxonomy" id="200324"/>
    <lineage>
        <taxon>Eukaryota</taxon>
        <taxon>Fungi</taxon>
        <taxon>Dikarya</taxon>
        <taxon>Basidiomycota</taxon>
        <taxon>Pucciniomycotina</taxon>
        <taxon>Pucciniomycetes</taxon>
        <taxon>Pucciniales</taxon>
        <taxon>Pucciniaceae</taxon>
        <taxon>Puccinia</taxon>
    </lineage>
</organism>
<name>A0A2N5T6I2_9BASI</name>
<dbReference type="AlphaFoldDB" id="A0A2N5T6I2"/>
<dbReference type="Proteomes" id="UP000235388">
    <property type="component" value="Unassembled WGS sequence"/>
</dbReference>
<sequence length="68" mass="7343">MNMEDDSFDGNESTLILCANPAAAGPSSSGNSTRSHYKHFQFYPEGKLSAAANANEPHPSSSKTRHQF</sequence>
<keyword evidence="3" id="KW-1185">Reference proteome</keyword>